<protein>
    <submittedName>
        <fullName evidence="2">Metal dependent phosphohydrolase</fullName>
    </submittedName>
</protein>
<dbReference type="SUPFAM" id="SSF109604">
    <property type="entry name" value="HD-domain/PDEase-like"/>
    <property type="match status" value="1"/>
</dbReference>
<evidence type="ECO:0000259" key="1">
    <source>
        <dbReference type="SMART" id="SM00471"/>
    </source>
</evidence>
<accession>A0AA96EPN4</accession>
<feature type="domain" description="HD/PDEase" evidence="1">
    <location>
        <begin position="16"/>
        <end position="129"/>
    </location>
</feature>
<gene>
    <name evidence="2" type="ORF">MarFTMF_505</name>
</gene>
<dbReference type="CDD" id="cd00077">
    <property type="entry name" value="HDc"/>
    <property type="match status" value="1"/>
</dbReference>
<dbReference type="PANTHER" id="PTHR33594">
    <property type="entry name" value="SUPERFAMILY HYDROLASE, PUTATIVE (AFU_ORTHOLOGUE AFUA_1G03035)-RELATED"/>
    <property type="match status" value="1"/>
</dbReference>
<dbReference type="PANTHER" id="PTHR33594:SF1">
    <property type="entry name" value="HD_PDEASE DOMAIN-CONTAINING PROTEIN"/>
    <property type="match status" value="1"/>
</dbReference>
<dbReference type="Gene3D" id="1.20.58.1910">
    <property type="match status" value="1"/>
</dbReference>
<dbReference type="EMBL" id="OR343188">
    <property type="protein sequence ID" value="WNL50021.1"/>
    <property type="molecule type" value="Genomic_DNA"/>
</dbReference>
<sequence>MDKAVSIAKPIMSSQDVTHDWSHILRVLFYARKIMEECHGDFDREVVEIGCVLHDIADHKYSSRVVVEEVLASLCLSEEKTDKIRQIVHRTSWSVQKKEGDVPVFKELCIVRDADKLDAICEEGMLRAFGTAAIRGNPLFVKTTPSYEEWKEDGMKFLDEDGSLIGHLYSKLLHIHKFLYFDISKKMAKPHKKTFKDFVRRSELFRG</sequence>
<dbReference type="Pfam" id="PF01966">
    <property type="entry name" value="HD"/>
    <property type="match status" value="1"/>
</dbReference>
<evidence type="ECO:0000313" key="2">
    <source>
        <dbReference type="EMBL" id="WNL50021.1"/>
    </source>
</evidence>
<dbReference type="SMART" id="SM00471">
    <property type="entry name" value="HDc"/>
    <property type="match status" value="1"/>
</dbReference>
<proteinExistence type="predicted"/>
<name>A0AA96EPN4_9VIRU</name>
<dbReference type="Gene3D" id="1.10.472.50">
    <property type="entry name" value="HD-domain/PDEase-like"/>
    <property type="match status" value="1"/>
</dbReference>
<reference evidence="2" key="1">
    <citation type="submission" date="2023-07" db="EMBL/GenBank/DDBJ databases">
        <authorList>
            <person name="Xia Y."/>
        </authorList>
    </citation>
    <scope>NUCLEOTIDE SEQUENCE</scope>
    <source>
        <strain evidence="2">F</strain>
    </source>
</reference>
<dbReference type="InterPro" id="IPR003607">
    <property type="entry name" value="HD/PDEase_dom"/>
</dbReference>
<organism evidence="2">
    <name type="scientific">Marseillevirus sp</name>
    <dbReference type="NCBI Taxonomy" id="2809551"/>
    <lineage>
        <taxon>Viruses</taxon>
        <taxon>Varidnaviria</taxon>
        <taxon>Bamfordvirae</taxon>
        <taxon>Nucleocytoviricota</taxon>
        <taxon>Megaviricetes</taxon>
        <taxon>Pimascovirales</taxon>
        <taxon>Pimascovirales incertae sedis</taxon>
        <taxon>Marseilleviridae</taxon>
        <taxon>Marseillevirus</taxon>
    </lineage>
</organism>
<dbReference type="InterPro" id="IPR006674">
    <property type="entry name" value="HD_domain"/>
</dbReference>